<dbReference type="Pfam" id="PF25459">
    <property type="entry name" value="AIM3_BBC1_C"/>
    <property type="match status" value="1"/>
</dbReference>
<evidence type="ECO:0000256" key="1">
    <source>
        <dbReference type="SAM" id="MobiDB-lite"/>
    </source>
</evidence>
<organism evidence="3">
    <name type="scientific">Palpitomonas bilix</name>
    <dbReference type="NCBI Taxonomy" id="652834"/>
    <lineage>
        <taxon>Eukaryota</taxon>
        <taxon>Eukaryota incertae sedis</taxon>
    </lineage>
</organism>
<feature type="region of interest" description="Disordered" evidence="1">
    <location>
        <begin position="50"/>
        <end position="193"/>
    </location>
</feature>
<evidence type="ECO:0000313" key="3">
    <source>
        <dbReference type="EMBL" id="CAE0243453.1"/>
    </source>
</evidence>
<evidence type="ECO:0000259" key="2">
    <source>
        <dbReference type="Pfam" id="PF25459"/>
    </source>
</evidence>
<dbReference type="AlphaFoldDB" id="A0A7S3D184"/>
<dbReference type="EMBL" id="HBIB01009018">
    <property type="protein sequence ID" value="CAE0243453.1"/>
    <property type="molecule type" value="Transcribed_RNA"/>
</dbReference>
<feature type="domain" description="BBC1/AIM3 cysteine proteinase-fold" evidence="2">
    <location>
        <begin position="256"/>
        <end position="406"/>
    </location>
</feature>
<accession>A0A7S3D184</accession>
<feature type="compositionally biased region" description="Low complexity" evidence="1">
    <location>
        <begin position="246"/>
        <end position="255"/>
    </location>
</feature>
<feature type="compositionally biased region" description="Low complexity" evidence="1">
    <location>
        <begin position="153"/>
        <end position="166"/>
    </location>
</feature>
<gene>
    <name evidence="3" type="ORF">PBIL07802_LOCUS5621</name>
    <name evidence="4" type="ORF">PBIL07802_LOCUS5622</name>
</gene>
<evidence type="ECO:0000313" key="4">
    <source>
        <dbReference type="EMBL" id="CAE0243454.1"/>
    </source>
</evidence>
<name>A0A7S3D184_9EUKA</name>
<sequence length="410" mass="44912">MFAQAGRTIKELEEAYAGLSAGDDDSGLEVKTKVEEHVEADGTKVKKTITTKTRRRADGSIETEVVTKTEKQRLSASRSGGRRRVGSRGSANSTSNMPAVSKRGGRMIADMPAQPEVTLPSNGARTSEARRSLRSHAPHTPSATRGGTRSRHSALSSSSSSSRQSPSEPPRAGLVERERRGALAIPDPPELQLGDRYRADAKIVSKDGGRTNTVTITYDIERIDGSRLMVVREWECLGQPGTLQMSSSKVTSSSTLPPPPPLSDEKLRACAKEYGPKIVRYCSQHLGKKIDRGECWDLVRRALEHVSARRARSFDFGQRVDLEDVMPGDLLHFKNCVFKGKSETQPNTVVTKTVGLPDHAAVVEKVNLPILFYFDQNHAGRRTVGRASQNMDHYVSGLVEVFRAVPPPDF</sequence>
<feature type="region of interest" description="Disordered" evidence="1">
    <location>
        <begin position="242"/>
        <end position="263"/>
    </location>
</feature>
<protein>
    <recommendedName>
        <fullName evidence="2">BBC1/AIM3 cysteine proteinase-fold domain-containing protein</fullName>
    </recommendedName>
</protein>
<reference evidence="3" key="1">
    <citation type="submission" date="2021-01" db="EMBL/GenBank/DDBJ databases">
        <authorList>
            <person name="Corre E."/>
            <person name="Pelletier E."/>
            <person name="Niang G."/>
            <person name="Scheremetjew M."/>
            <person name="Finn R."/>
            <person name="Kale V."/>
            <person name="Holt S."/>
            <person name="Cochrane G."/>
            <person name="Meng A."/>
            <person name="Brown T."/>
            <person name="Cohen L."/>
        </authorList>
    </citation>
    <scope>NUCLEOTIDE SEQUENCE</scope>
    <source>
        <strain evidence="3">NIES-2562</strain>
    </source>
</reference>
<dbReference type="EMBL" id="HBIB01009019">
    <property type="protein sequence ID" value="CAE0243454.1"/>
    <property type="molecule type" value="Transcribed_RNA"/>
</dbReference>
<dbReference type="InterPro" id="IPR057402">
    <property type="entry name" value="AIM3_BBC1_C"/>
</dbReference>
<proteinExistence type="predicted"/>